<dbReference type="AlphaFoldDB" id="A0A133PRZ2"/>
<dbReference type="PATRIC" id="fig|54005.3.peg.304"/>
<evidence type="ECO:0000256" key="6">
    <source>
        <dbReference type="NCBIfam" id="TIGR00922"/>
    </source>
</evidence>
<keyword evidence="1 5" id="KW-0806">Transcription termination</keyword>
<evidence type="ECO:0000256" key="3">
    <source>
        <dbReference type="ARBA" id="ARBA00023015"/>
    </source>
</evidence>
<evidence type="ECO:0000256" key="1">
    <source>
        <dbReference type="ARBA" id="ARBA00022472"/>
    </source>
</evidence>
<gene>
    <name evidence="5" type="primary">nusG</name>
    <name evidence="10" type="ORF">HMPREF3229_00308</name>
</gene>
<reference evidence="10 11" key="1">
    <citation type="submission" date="2016-01" db="EMBL/GenBank/DDBJ databases">
        <authorList>
            <person name="Oliw E.H."/>
        </authorList>
    </citation>
    <scope>NUCLEOTIDE SEQUENCE [LARGE SCALE GENOMIC DNA]</scope>
    <source>
        <strain evidence="10 11">CMW7756A</strain>
    </source>
</reference>
<dbReference type="SUPFAM" id="SSF82679">
    <property type="entry name" value="N-utilization substance G protein NusG, N-terminal domain"/>
    <property type="match status" value="1"/>
</dbReference>
<evidence type="ECO:0000256" key="7">
    <source>
        <dbReference type="RuleBase" id="RU000538"/>
    </source>
</evidence>
<dbReference type="GO" id="GO:0005829">
    <property type="term" value="C:cytosol"/>
    <property type="evidence" value="ECO:0007669"/>
    <property type="project" value="TreeGrafter"/>
</dbReference>
<dbReference type="GO" id="GO:0006354">
    <property type="term" value="P:DNA-templated transcription elongation"/>
    <property type="evidence" value="ECO:0007669"/>
    <property type="project" value="UniProtKB-UniRule"/>
</dbReference>
<comment type="similarity">
    <text evidence="5 7">Belongs to the NusG family.</text>
</comment>
<dbReference type="GO" id="GO:0031564">
    <property type="term" value="P:transcription antitermination"/>
    <property type="evidence" value="ECO:0007669"/>
    <property type="project" value="UniProtKB-UniRule"/>
</dbReference>
<dbReference type="EMBL" id="LRQE01000006">
    <property type="protein sequence ID" value="KXA31586.1"/>
    <property type="molecule type" value="Genomic_DNA"/>
</dbReference>
<evidence type="ECO:0000256" key="2">
    <source>
        <dbReference type="ARBA" id="ARBA00022814"/>
    </source>
</evidence>
<sequence>MDTQELNNNEASKWYVIHTYSGYEKKVKANMEAMVHNRGMEDVISDIRIPMEDYVETKDGVSKAKERKMFPSYVLVNMIMNDETWYLVRNTRGVTGFVGPASKPVPLTDEEVLLLGVTDNKELFDNYEIGELVKVINGPFKDLVGKIDDFNYDKGKVKVCISMFGRDTIVELDFNQIIKE</sequence>
<dbReference type="SMART" id="SM00738">
    <property type="entry name" value="NGN"/>
    <property type="match status" value="1"/>
</dbReference>
<name>A0A133PRZ2_9FIRM</name>
<dbReference type="NCBIfam" id="TIGR00922">
    <property type="entry name" value="nusG"/>
    <property type="match status" value="1"/>
</dbReference>
<accession>A0A133PRZ2</accession>
<evidence type="ECO:0000259" key="8">
    <source>
        <dbReference type="SMART" id="SM00738"/>
    </source>
</evidence>
<dbReference type="GO" id="GO:0032784">
    <property type="term" value="P:regulation of DNA-templated transcription elongation"/>
    <property type="evidence" value="ECO:0007669"/>
    <property type="project" value="InterPro"/>
</dbReference>
<dbReference type="PANTHER" id="PTHR30265:SF2">
    <property type="entry name" value="TRANSCRIPTION TERMINATION_ANTITERMINATION PROTEIN NUSG"/>
    <property type="match status" value="1"/>
</dbReference>
<keyword evidence="4 5" id="KW-0804">Transcription</keyword>
<dbReference type="InterPro" id="IPR043425">
    <property type="entry name" value="NusG-like"/>
</dbReference>
<evidence type="ECO:0000259" key="9">
    <source>
        <dbReference type="SMART" id="SM00739"/>
    </source>
</evidence>
<dbReference type="PANTHER" id="PTHR30265">
    <property type="entry name" value="RHO-INTERACTING TRANSCRIPTION TERMINATION FACTOR NUSG"/>
    <property type="match status" value="1"/>
</dbReference>
<dbReference type="Pfam" id="PF02357">
    <property type="entry name" value="NusG"/>
    <property type="match status" value="1"/>
</dbReference>
<evidence type="ECO:0000256" key="5">
    <source>
        <dbReference type="HAMAP-Rule" id="MF_00948"/>
    </source>
</evidence>
<dbReference type="InterPro" id="IPR036735">
    <property type="entry name" value="NGN_dom_sf"/>
</dbReference>
<dbReference type="InterPro" id="IPR014722">
    <property type="entry name" value="Rib_uL2_dom2"/>
</dbReference>
<dbReference type="InterPro" id="IPR008991">
    <property type="entry name" value="Translation_prot_SH3-like_sf"/>
</dbReference>
<dbReference type="HAMAP" id="MF_00948">
    <property type="entry name" value="NusG"/>
    <property type="match status" value="1"/>
</dbReference>
<dbReference type="RefSeq" id="WP_060799628.1">
    <property type="nucleotide sequence ID" value="NZ_KQ957088.1"/>
</dbReference>
<dbReference type="Gene3D" id="2.30.30.30">
    <property type="match status" value="1"/>
</dbReference>
<dbReference type="CDD" id="cd06091">
    <property type="entry name" value="KOW_NusG"/>
    <property type="match status" value="1"/>
</dbReference>
<feature type="domain" description="NusG-like N-terminal" evidence="8">
    <location>
        <begin position="11"/>
        <end position="119"/>
    </location>
</feature>
<dbReference type="InterPro" id="IPR006645">
    <property type="entry name" value="NGN-like_dom"/>
</dbReference>
<proteinExistence type="inferred from homology"/>
<dbReference type="InterPro" id="IPR047050">
    <property type="entry name" value="NGN"/>
</dbReference>
<dbReference type="SMART" id="SM00739">
    <property type="entry name" value="KOW"/>
    <property type="match status" value="1"/>
</dbReference>
<organism evidence="10">
    <name type="scientific">Peptoniphilus harei</name>
    <dbReference type="NCBI Taxonomy" id="54005"/>
    <lineage>
        <taxon>Bacteria</taxon>
        <taxon>Bacillati</taxon>
        <taxon>Bacillota</taxon>
        <taxon>Tissierellia</taxon>
        <taxon>Tissierellales</taxon>
        <taxon>Peptoniphilaceae</taxon>
        <taxon>Peptoniphilus</taxon>
    </lineage>
</organism>
<dbReference type="GO" id="GO:0006353">
    <property type="term" value="P:DNA-templated transcription termination"/>
    <property type="evidence" value="ECO:0007669"/>
    <property type="project" value="UniProtKB-UniRule"/>
</dbReference>
<dbReference type="CDD" id="cd09891">
    <property type="entry name" value="NGN_Bact_1"/>
    <property type="match status" value="1"/>
</dbReference>
<dbReference type="InterPro" id="IPR001062">
    <property type="entry name" value="Transcrpt_antiterm_NusG"/>
</dbReference>
<protein>
    <recommendedName>
        <fullName evidence="5 6">Transcription termination/antitermination protein NusG</fullName>
    </recommendedName>
</protein>
<dbReference type="InterPro" id="IPR005824">
    <property type="entry name" value="KOW"/>
</dbReference>
<evidence type="ECO:0000313" key="10">
    <source>
        <dbReference type="EMBL" id="KXA31586.1"/>
    </source>
</evidence>
<evidence type="ECO:0000256" key="4">
    <source>
        <dbReference type="ARBA" id="ARBA00023163"/>
    </source>
</evidence>
<dbReference type="Gene3D" id="3.30.70.940">
    <property type="entry name" value="NusG, N-terminal domain"/>
    <property type="match status" value="1"/>
</dbReference>
<comment type="caution">
    <text evidence="10">The sequence shown here is derived from an EMBL/GenBank/DDBJ whole genome shotgun (WGS) entry which is preliminary data.</text>
</comment>
<dbReference type="Proteomes" id="UP000070174">
    <property type="component" value="Unassembled WGS sequence"/>
</dbReference>
<dbReference type="Pfam" id="PF00467">
    <property type="entry name" value="KOW"/>
    <property type="match status" value="1"/>
</dbReference>
<keyword evidence="2 5" id="KW-0889">Transcription antitermination</keyword>
<comment type="function">
    <text evidence="5 7">Participates in transcription elongation, termination and antitermination.</text>
</comment>
<feature type="domain" description="KOW" evidence="9">
    <location>
        <begin position="126"/>
        <end position="153"/>
    </location>
</feature>
<evidence type="ECO:0000313" key="11">
    <source>
        <dbReference type="Proteomes" id="UP000070174"/>
    </source>
</evidence>
<dbReference type="PRINTS" id="PR00338">
    <property type="entry name" value="NUSGTNSCPFCT"/>
</dbReference>
<dbReference type="SUPFAM" id="SSF50104">
    <property type="entry name" value="Translation proteins SH3-like domain"/>
    <property type="match status" value="1"/>
</dbReference>
<keyword evidence="3 5" id="KW-0805">Transcription regulation</keyword>